<keyword evidence="1 2" id="KW-0533">Nickel</keyword>
<dbReference type="PANTHER" id="PTHR36566">
    <property type="entry name" value="NICKEL INSERTION PROTEIN-RELATED"/>
    <property type="match status" value="1"/>
</dbReference>
<dbReference type="PANTHER" id="PTHR36566:SF1">
    <property type="entry name" value="PYRIDINIUM-3,5-BISTHIOCARBOXYLIC ACID MONONUCLEOTIDE NICKEL INSERTION PROTEIN"/>
    <property type="match status" value="1"/>
</dbReference>
<proteinExistence type="inferred from homology"/>
<evidence type="ECO:0000256" key="2">
    <source>
        <dbReference type="HAMAP-Rule" id="MF_01074"/>
    </source>
</evidence>
<accession>U5QRF0</accession>
<dbReference type="OrthoDB" id="9765625at2"/>
<dbReference type="GO" id="GO:0016151">
    <property type="term" value="F:nickel cation binding"/>
    <property type="evidence" value="ECO:0007669"/>
    <property type="project" value="UniProtKB-UniRule"/>
</dbReference>
<comment type="similarity">
    <text evidence="2">Belongs to the LarC family.</text>
</comment>
<feature type="compositionally biased region" description="Basic and acidic residues" evidence="3">
    <location>
        <begin position="257"/>
        <end position="272"/>
    </location>
</feature>
<evidence type="ECO:0000256" key="1">
    <source>
        <dbReference type="ARBA" id="ARBA00022596"/>
    </source>
</evidence>
<dbReference type="InterPro" id="IPR002822">
    <property type="entry name" value="Ni_insertion"/>
</dbReference>
<evidence type="ECO:0000313" key="4">
    <source>
        <dbReference type="EMBL" id="AGY60290.1"/>
    </source>
</evidence>
<dbReference type="Gene3D" id="3.30.70.1380">
    <property type="entry name" value="Transcriptional regulatory protein pf0864 domain like"/>
    <property type="match status" value="1"/>
</dbReference>
<sequence length="429" mass="46463">MKLAFFDCPAGIAGDMCLGALVDGGVPAGYLQEHLARLALADEYQLSFEPVLKNGVAATKARVHISEQAGHIHRHLPAIRQLIEEAALPPRAAQWSVNVFVALAEAEAAVHRTTPEAVHFHEVGAVDALIDVVGTCLGLDYLGVEAIYCSALPVGGGLVRAAHGLLPVPVPAVVRLWESRRVPVFSNRIQQELVTPTGAAIVCALATGFGELPTMAVSRVGLGAGSRDLPIPNVLRLWLGEAVPTLIDAHAHHRTHSHEQSHRHAEHDHPHPPAHEEVIASLETQIDDLSPQISGYLFDRLLAAGALDVFTVPAGMKKSRPGTLMTVLCPPARLGDCEEVLLRETTTLGVRRHFQMRTVLERSFEQVETRFGPVRIKIGSRAGEVLNVQPEFEDCRQLAERTGEPLKHIQQAALLAWYGRASLEAGRQN</sequence>
<dbReference type="GO" id="GO:0016829">
    <property type="term" value="F:lyase activity"/>
    <property type="evidence" value="ECO:0007669"/>
    <property type="project" value="UniProtKB-UniRule"/>
</dbReference>
<dbReference type="NCBIfam" id="TIGR00299">
    <property type="entry name" value="nickel pincer cofactor biosynthesis protein LarC"/>
    <property type="match status" value="1"/>
</dbReference>
<evidence type="ECO:0000313" key="5">
    <source>
        <dbReference type="Proteomes" id="UP000017396"/>
    </source>
</evidence>
<protein>
    <recommendedName>
        <fullName evidence="2">Putative nickel insertion protein</fullName>
    </recommendedName>
</protein>
<dbReference type="STRING" id="1183438.GKIL_4044"/>
<evidence type="ECO:0000256" key="3">
    <source>
        <dbReference type="SAM" id="MobiDB-lite"/>
    </source>
</evidence>
<dbReference type="AlphaFoldDB" id="U5QRF0"/>
<keyword evidence="2" id="KW-0456">Lyase</keyword>
<dbReference type="RefSeq" id="WP_023175630.1">
    <property type="nucleotide sequence ID" value="NC_022600.1"/>
</dbReference>
<dbReference type="HAMAP" id="MF_01074">
    <property type="entry name" value="LarC"/>
    <property type="match status" value="1"/>
</dbReference>
<dbReference type="Proteomes" id="UP000017396">
    <property type="component" value="Chromosome"/>
</dbReference>
<dbReference type="eggNOG" id="COG1641">
    <property type="taxonomic scope" value="Bacteria"/>
</dbReference>
<keyword evidence="5" id="KW-1185">Reference proteome</keyword>
<name>U5QRF0_GLOK1</name>
<dbReference type="PATRIC" id="fig|1183438.3.peg.3982"/>
<dbReference type="HOGENOM" id="CLU_028523_2_1_3"/>
<gene>
    <name evidence="4" type="ORF">GKIL_4044</name>
</gene>
<feature type="region of interest" description="Disordered" evidence="3">
    <location>
        <begin position="251"/>
        <end position="272"/>
    </location>
</feature>
<dbReference type="Pfam" id="PF01969">
    <property type="entry name" value="Ni_insertion"/>
    <property type="match status" value="1"/>
</dbReference>
<organism evidence="4 5">
    <name type="scientific">Gloeobacter kilaueensis (strain ATCC BAA-2537 / CCAP 1431/1 / ULC 316 / JS1)</name>
    <dbReference type="NCBI Taxonomy" id="1183438"/>
    <lineage>
        <taxon>Bacteria</taxon>
        <taxon>Bacillati</taxon>
        <taxon>Cyanobacteriota</taxon>
        <taxon>Cyanophyceae</taxon>
        <taxon>Gloeobacterales</taxon>
        <taxon>Gloeobacteraceae</taxon>
        <taxon>Gloeobacter</taxon>
    </lineage>
</organism>
<dbReference type="KEGG" id="glj:GKIL_4044"/>
<dbReference type="Gene3D" id="3.10.20.300">
    <property type="entry name" value="mk0293 like domain"/>
    <property type="match status" value="1"/>
</dbReference>
<reference evidence="4 5" key="1">
    <citation type="journal article" date="2013" name="PLoS ONE">
        <title>Cultivation and Complete Genome Sequencing of Gloeobacter kilaueensis sp. nov., from a Lava Cave in Kilauea Caldera, Hawai'i.</title>
        <authorList>
            <person name="Saw J.H."/>
            <person name="Schatz M."/>
            <person name="Brown M.V."/>
            <person name="Kunkel D.D."/>
            <person name="Foster J.S."/>
            <person name="Shick H."/>
            <person name="Christensen S."/>
            <person name="Hou S."/>
            <person name="Wan X."/>
            <person name="Donachie S.P."/>
        </authorList>
    </citation>
    <scope>NUCLEOTIDE SEQUENCE [LARGE SCALE GENOMIC DNA]</scope>
    <source>
        <strain evidence="5">JS</strain>
    </source>
</reference>
<dbReference type="EMBL" id="CP003587">
    <property type="protein sequence ID" value="AGY60290.1"/>
    <property type="molecule type" value="Genomic_DNA"/>
</dbReference>